<dbReference type="GO" id="GO:0005524">
    <property type="term" value="F:ATP binding"/>
    <property type="evidence" value="ECO:0007669"/>
    <property type="project" value="UniProtKB-KW"/>
</dbReference>
<evidence type="ECO:0000256" key="3">
    <source>
        <dbReference type="ARBA" id="ARBA00022840"/>
    </source>
</evidence>
<evidence type="ECO:0000259" key="4">
    <source>
        <dbReference type="PROSITE" id="PS51206"/>
    </source>
</evidence>
<dbReference type="PROSITE" id="PS51206">
    <property type="entry name" value="SF3_HELICASE_1"/>
    <property type="match status" value="1"/>
</dbReference>
<keyword evidence="1" id="KW-0547">Nucleotide-binding</keyword>
<comment type="caution">
    <text evidence="5">The sequence shown here is derived from an EMBL/GenBank/DDBJ whole genome shotgun (WGS) entry which is preliminary data.</text>
</comment>
<sequence length="731" mass="83605">MITLQELLTHFEAPRKIGPASFQCKCPVHYDSKASLTITEDKGKLLLHCHAGCETKDILETVGLTFQDLGDYRPPQWKERLEFGQGKKIEAIYDYKTAEGRYLYSKVRFEGKEIRYITIDRKNDTYKYCKKSDYAVLYNLPALVRAVRAGYPVYIVEGEKDADTLNKLGYTATTAGSTSDWRREYAFYFAGAKVVILPDNDEPGMKLKDQIVKDLRHFAHSIRWVLTSMSYKGDVTDYLTKEGHSREELDELTAASENRGAPWLFTDGEGARAKVKINGDILADSISRGLPYLIVRSPEEDKDDFYLYEDGVYNKCNRNKVKSLIRRYVPVGMASDNMINNVYNLLLCRDSNICTFRDLDTDEGYINLKNGLYNLKTRKLEPHTPKLKSTIQLNCEYRPEDTARPVFDRYMDDLCSDREGNADQGKKAVIQEYMGLILSNVKVYRVKQALVLWSLLGNSGKTQILNLVGELLGTDKIANIPIQQMNEASKFALGSIIGKRLISIGDQTGSEIKDSSVFKQLTGGDAVKIEPKNKQPFYYIFPGGIAIACNNLPSFQDDKGGHIFERLCVVPCTNTIEQDRRDSALLDKMLKERNAIFNWSLEGLHRLMDHNFKFTYSSACEEAMRDYREKLDTVYRYLSEFYIITGDRADMVLKADFDSAYINWCVLNEFTHVNKQNIRDRMEANGCPADKANYGEKRGVMVYRNLRKGLGTDYFERVTQEEYTQGKIPFN</sequence>
<dbReference type="PANTHER" id="PTHR35372:SF2">
    <property type="entry name" value="SF3 HELICASE DOMAIN-CONTAINING PROTEIN"/>
    <property type="match status" value="1"/>
</dbReference>
<feature type="domain" description="SF3 helicase" evidence="4">
    <location>
        <begin position="425"/>
        <end position="585"/>
    </location>
</feature>
<dbReference type="RefSeq" id="WP_242849312.1">
    <property type="nucleotide sequence ID" value="NZ_KQ235886.1"/>
</dbReference>
<dbReference type="InterPro" id="IPR027417">
    <property type="entry name" value="P-loop_NTPase"/>
</dbReference>
<keyword evidence="2" id="KW-0378">Hydrolase</keyword>
<dbReference type="PATRIC" id="fig|742734.4.peg.5658"/>
<dbReference type="Gene3D" id="3.40.50.300">
    <property type="entry name" value="P-loop containing nucleotide triphosphate hydrolases"/>
    <property type="match status" value="1"/>
</dbReference>
<evidence type="ECO:0000313" key="6">
    <source>
        <dbReference type="Proteomes" id="UP000037392"/>
    </source>
</evidence>
<proteinExistence type="predicted"/>
<dbReference type="PANTHER" id="PTHR35372">
    <property type="entry name" value="ATP BINDING PROTEIN-RELATED"/>
    <property type="match status" value="1"/>
</dbReference>
<dbReference type="SUPFAM" id="SSF52540">
    <property type="entry name" value="P-loop containing nucleoside triphosphate hydrolases"/>
    <property type="match status" value="1"/>
</dbReference>
<evidence type="ECO:0000256" key="1">
    <source>
        <dbReference type="ARBA" id="ARBA00022741"/>
    </source>
</evidence>
<dbReference type="NCBIfam" id="TIGR01613">
    <property type="entry name" value="primase_Cterm"/>
    <property type="match status" value="1"/>
</dbReference>
<dbReference type="Pfam" id="PF19263">
    <property type="entry name" value="DUF5906"/>
    <property type="match status" value="1"/>
</dbReference>
<protein>
    <recommendedName>
        <fullName evidence="4">SF3 helicase domain-containing protein</fullName>
    </recommendedName>
</protein>
<dbReference type="InterPro" id="IPR014818">
    <property type="entry name" value="Phage/plasmid_primase_P4_C"/>
</dbReference>
<reference evidence="5 6" key="1">
    <citation type="submission" date="2011-04" db="EMBL/GenBank/DDBJ databases">
        <title>The Genome Sequence of Clostridium citroniae WAL-19142.</title>
        <authorList>
            <consortium name="The Broad Institute Genome Sequencing Platform"/>
            <person name="Earl A."/>
            <person name="Ward D."/>
            <person name="Feldgarden M."/>
            <person name="Gevers D."/>
            <person name="Warren Y.A."/>
            <person name="Tyrrell K.L."/>
            <person name="Citron D.M."/>
            <person name="Goldstein E.J."/>
            <person name="Daigneault M."/>
            <person name="Allen-Vercoe E."/>
            <person name="Young S.K."/>
            <person name="Zeng Q."/>
            <person name="Gargeya S."/>
            <person name="Fitzgerald M."/>
            <person name="Haas B."/>
            <person name="Abouelleil A."/>
            <person name="Alvarado L."/>
            <person name="Arachchi H.M."/>
            <person name="Berlin A."/>
            <person name="Brown A."/>
            <person name="Chapman S.B."/>
            <person name="Chen Z."/>
            <person name="Dunbar C."/>
            <person name="Freedman E."/>
            <person name="Gearin G."/>
            <person name="Gellesch M."/>
            <person name="Goldberg J."/>
            <person name="Griggs A."/>
            <person name="Gujja S."/>
            <person name="Heilman E.R."/>
            <person name="Heiman D."/>
            <person name="Howarth C."/>
            <person name="Larson L."/>
            <person name="Lui A."/>
            <person name="MacDonald P.J."/>
            <person name="Mehta T."/>
            <person name="Montmayeur A."/>
            <person name="Murphy C."/>
            <person name="Neiman D."/>
            <person name="Pearson M."/>
            <person name="Priest M."/>
            <person name="Roberts A."/>
            <person name="Saif S."/>
            <person name="Shea T."/>
            <person name="Shenoy N."/>
            <person name="Sisk P."/>
            <person name="Stolte C."/>
            <person name="Sykes S."/>
            <person name="White J."/>
            <person name="Yandava C."/>
            <person name="Wortman J."/>
            <person name="Nusbaum C."/>
            <person name="Birren B."/>
        </authorList>
    </citation>
    <scope>NUCLEOTIDE SEQUENCE [LARGE SCALE GENOMIC DNA]</scope>
    <source>
        <strain evidence="5 6">WAL-19142</strain>
    </source>
</reference>
<dbReference type="InterPro" id="IPR014015">
    <property type="entry name" value="Helicase_SF3_DNA-vir"/>
</dbReference>
<evidence type="ECO:0000256" key="2">
    <source>
        <dbReference type="ARBA" id="ARBA00022801"/>
    </source>
</evidence>
<keyword evidence="3" id="KW-0067">ATP-binding</keyword>
<dbReference type="AlphaFoldDB" id="A0A0J9EA35"/>
<organism evidence="5 6">
    <name type="scientific">[Clostridium] citroniae WAL-19142</name>
    <dbReference type="NCBI Taxonomy" id="742734"/>
    <lineage>
        <taxon>Bacteria</taxon>
        <taxon>Bacillati</taxon>
        <taxon>Bacillota</taxon>
        <taxon>Clostridia</taxon>
        <taxon>Lachnospirales</taxon>
        <taxon>Lachnospiraceae</taxon>
        <taxon>Enterocloster</taxon>
    </lineage>
</organism>
<dbReference type="Gene3D" id="3.40.1360.10">
    <property type="match status" value="1"/>
</dbReference>
<dbReference type="Pfam" id="PF08706">
    <property type="entry name" value="D5_N"/>
    <property type="match status" value="1"/>
</dbReference>
<gene>
    <name evidence="5" type="ORF">HMPREF9470_05290</name>
</gene>
<accession>A0A0J9EA35</accession>
<dbReference type="SUPFAM" id="SSF56731">
    <property type="entry name" value="DNA primase core"/>
    <property type="match status" value="1"/>
</dbReference>
<dbReference type="InterPro" id="IPR034154">
    <property type="entry name" value="TOPRIM_DnaG/twinkle"/>
</dbReference>
<dbReference type="GO" id="GO:0016787">
    <property type="term" value="F:hydrolase activity"/>
    <property type="evidence" value="ECO:0007669"/>
    <property type="project" value="UniProtKB-KW"/>
</dbReference>
<dbReference type="CDD" id="cd01029">
    <property type="entry name" value="TOPRIM_primases"/>
    <property type="match status" value="1"/>
</dbReference>
<dbReference type="Proteomes" id="UP000037392">
    <property type="component" value="Unassembled WGS sequence"/>
</dbReference>
<evidence type="ECO:0000313" key="5">
    <source>
        <dbReference type="EMBL" id="KMW12565.1"/>
    </source>
</evidence>
<name>A0A0J9EA35_9FIRM</name>
<dbReference type="GeneID" id="93165851"/>
<dbReference type="InterPro" id="IPR006500">
    <property type="entry name" value="Helicase_put_C_phage/plasmid"/>
</dbReference>
<dbReference type="InterPro" id="IPR051620">
    <property type="entry name" value="ORF904-like_C"/>
</dbReference>
<dbReference type="EMBL" id="ADLK01000049">
    <property type="protein sequence ID" value="KMW12565.1"/>
    <property type="molecule type" value="Genomic_DNA"/>
</dbReference>
<dbReference type="InterPro" id="IPR045455">
    <property type="entry name" value="NrS-1_pol-like_helicase"/>
</dbReference>